<comment type="caution">
    <text evidence="1">The sequence shown here is derived from an EMBL/GenBank/DDBJ whole genome shotgun (WGS) entry which is preliminary data.</text>
</comment>
<dbReference type="AlphaFoldDB" id="A0AAV5KT47"/>
<evidence type="ECO:0000313" key="2">
    <source>
        <dbReference type="Proteomes" id="UP001054252"/>
    </source>
</evidence>
<keyword evidence="2" id="KW-1185">Reference proteome</keyword>
<gene>
    <name evidence="1" type="ORF">SLEP1_g36791</name>
</gene>
<sequence length="70" mass="8260">MNRKGAMLRKLELTYAPVFHINTNFNSLVLSNFPSSFWPMEYGGLVGFTFFCHLKSFDNGPYNRDMFFFF</sequence>
<organism evidence="1 2">
    <name type="scientific">Rubroshorea leprosula</name>
    <dbReference type="NCBI Taxonomy" id="152421"/>
    <lineage>
        <taxon>Eukaryota</taxon>
        <taxon>Viridiplantae</taxon>
        <taxon>Streptophyta</taxon>
        <taxon>Embryophyta</taxon>
        <taxon>Tracheophyta</taxon>
        <taxon>Spermatophyta</taxon>
        <taxon>Magnoliopsida</taxon>
        <taxon>eudicotyledons</taxon>
        <taxon>Gunneridae</taxon>
        <taxon>Pentapetalae</taxon>
        <taxon>rosids</taxon>
        <taxon>malvids</taxon>
        <taxon>Malvales</taxon>
        <taxon>Dipterocarpaceae</taxon>
        <taxon>Rubroshorea</taxon>
    </lineage>
</organism>
<accession>A0AAV5KT47</accession>
<protein>
    <submittedName>
        <fullName evidence="1">Uncharacterized protein</fullName>
    </submittedName>
</protein>
<proteinExistence type="predicted"/>
<evidence type="ECO:0000313" key="1">
    <source>
        <dbReference type="EMBL" id="GKV27652.1"/>
    </source>
</evidence>
<dbReference type="EMBL" id="BPVZ01000076">
    <property type="protein sequence ID" value="GKV27652.1"/>
    <property type="molecule type" value="Genomic_DNA"/>
</dbReference>
<reference evidence="1 2" key="1">
    <citation type="journal article" date="2021" name="Commun. Biol.">
        <title>The genome of Shorea leprosula (Dipterocarpaceae) highlights the ecological relevance of drought in aseasonal tropical rainforests.</title>
        <authorList>
            <person name="Ng K.K.S."/>
            <person name="Kobayashi M.J."/>
            <person name="Fawcett J.A."/>
            <person name="Hatakeyama M."/>
            <person name="Paape T."/>
            <person name="Ng C.H."/>
            <person name="Ang C.C."/>
            <person name="Tnah L.H."/>
            <person name="Lee C.T."/>
            <person name="Nishiyama T."/>
            <person name="Sese J."/>
            <person name="O'Brien M.J."/>
            <person name="Copetti D."/>
            <person name="Mohd Noor M.I."/>
            <person name="Ong R.C."/>
            <person name="Putra M."/>
            <person name="Sireger I.Z."/>
            <person name="Indrioko S."/>
            <person name="Kosugi Y."/>
            <person name="Izuno A."/>
            <person name="Isagi Y."/>
            <person name="Lee S.L."/>
            <person name="Shimizu K.K."/>
        </authorList>
    </citation>
    <scope>NUCLEOTIDE SEQUENCE [LARGE SCALE GENOMIC DNA]</scope>
    <source>
        <strain evidence="1">214</strain>
    </source>
</reference>
<name>A0AAV5KT47_9ROSI</name>
<dbReference type="Proteomes" id="UP001054252">
    <property type="component" value="Unassembled WGS sequence"/>
</dbReference>